<evidence type="ECO:0000256" key="1">
    <source>
        <dbReference type="SAM" id="Phobius"/>
    </source>
</evidence>
<dbReference type="EMBL" id="JBHGCJ010000003">
    <property type="protein sequence ID" value="MFG6108805.1"/>
    <property type="molecule type" value="Genomic_DNA"/>
</dbReference>
<keyword evidence="1" id="KW-0472">Membrane</keyword>
<evidence type="ECO:0000313" key="3">
    <source>
        <dbReference type="Proteomes" id="UP001605261"/>
    </source>
</evidence>
<keyword evidence="1" id="KW-1133">Transmembrane helix</keyword>
<keyword evidence="1" id="KW-0812">Transmembrane</keyword>
<protein>
    <recommendedName>
        <fullName evidence="4">Glycosyl-4,4'-diaponeurosporenoate acyltransferase</fullName>
    </recommendedName>
</protein>
<reference evidence="2 3" key="1">
    <citation type="submission" date="2024-09" db="EMBL/GenBank/DDBJ databases">
        <authorList>
            <consortium name="All-Russian atlas of soil microorganisms"/>
            <consortium name="as a basis for the search for new antimicrobial producers and enzymes with unique properties"/>
            <person name="Sokolova E.A."/>
            <person name="Voronina E.N."/>
        </authorList>
    </citation>
    <scope>NUCLEOTIDE SEQUENCE [LARGE SCALE GENOMIC DNA]</scope>
    <source>
        <strain evidence="2 3">AF-22b-331.1</strain>
    </source>
</reference>
<dbReference type="Proteomes" id="UP001605261">
    <property type="component" value="Unassembled WGS sequence"/>
</dbReference>
<comment type="caution">
    <text evidence="2">The sequence shown here is derived from an EMBL/GenBank/DDBJ whole genome shotgun (WGS) entry which is preliminary data.</text>
</comment>
<sequence>MALIALLLLELLLQGFWNAAYWGAGIVVFKHSLPATAAARNQLALGSLQHDVDPAGWLPLAFHALPDGSMAFRERWGASFARRYYPVMRGRIIVDARRRQVRVLGLCNWNVVAIALSSVPVAVAHPASAALLLLLPLFGVSYALQRRRFMAVVEALREQLDTDRSVEAILDARLLARRPR</sequence>
<name>A0ABW7CVA7_9GAMM</name>
<evidence type="ECO:0000313" key="2">
    <source>
        <dbReference type="EMBL" id="MFG6108805.1"/>
    </source>
</evidence>
<keyword evidence="3" id="KW-1185">Reference proteome</keyword>
<dbReference type="RefSeq" id="WP_259202843.1">
    <property type="nucleotide sequence ID" value="NZ_JBHGCJ010000003.1"/>
</dbReference>
<organism evidence="2 3">
    <name type="scientific">Stenotrophomonas nematodicola</name>
    <dbReference type="NCBI Taxonomy" id="2656746"/>
    <lineage>
        <taxon>Bacteria</taxon>
        <taxon>Pseudomonadati</taxon>
        <taxon>Pseudomonadota</taxon>
        <taxon>Gammaproteobacteria</taxon>
        <taxon>Lysobacterales</taxon>
        <taxon>Lysobacteraceae</taxon>
        <taxon>Stenotrophomonas</taxon>
    </lineage>
</organism>
<feature type="transmembrane region" description="Helical" evidence="1">
    <location>
        <begin position="123"/>
        <end position="144"/>
    </location>
</feature>
<evidence type="ECO:0008006" key="4">
    <source>
        <dbReference type="Google" id="ProtNLM"/>
    </source>
</evidence>
<proteinExistence type="predicted"/>
<accession>A0ABW7CVA7</accession>
<gene>
    <name evidence="2" type="ORF">ACEU0G_002798</name>
</gene>